<protein>
    <recommendedName>
        <fullName evidence="7">Bifunctional glutamine synthetase adenylyltransferase/adenylyl-removing enzyme</fullName>
    </recommendedName>
    <alternativeName>
        <fullName evidence="7">ATP:glutamine synthetase adenylyltransferase</fullName>
    </alternativeName>
    <alternativeName>
        <fullName evidence="7">ATase</fullName>
    </alternativeName>
    <domain>
        <recommendedName>
            <fullName evidence="7">Glutamine synthetase adenylyl-L-tyrosine phosphorylase</fullName>
            <ecNumber evidence="7">2.7.7.89</ecNumber>
        </recommendedName>
        <alternativeName>
            <fullName evidence="7">Adenylyl removase</fullName>
            <shortName evidence="7">AR</shortName>
            <shortName evidence="7">AT-N</shortName>
        </alternativeName>
    </domain>
    <domain>
        <recommendedName>
            <fullName evidence="7">Glutamine synthetase adenylyl transferase</fullName>
            <ecNumber evidence="7">2.7.7.42</ecNumber>
        </recommendedName>
        <alternativeName>
            <fullName evidence="7">Adenylyl transferase</fullName>
            <shortName evidence="7">AT</shortName>
            <shortName evidence="7">AT-C</shortName>
        </alternativeName>
    </domain>
</protein>
<dbReference type="NCBIfam" id="NF008292">
    <property type="entry name" value="PRK11072.1"/>
    <property type="match status" value="1"/>
</dbReference>
<dbReference type="GO" id="GO:0005829">
    <property type="term" value="C:cytosol"/>
    <property type="evidence" value="ECO:0007669"/>
    <property type="project" value="TreeGrafter"/>
</dbReference>
<evidence type="ECO:0000256" key="1">
    <source>
        <dbReference type="ARBA" id="ARBA00022679"/>
    </source>
</evidence>
<dbReference type="GO" id="GO:0008882">
    <property type="term" value="F:[glutamate-ammonia-ligase] adenylyltransferase activity"/>
    <property type="evidence" value="ECO:0007669"/>
    <property type="project" value="UniProtKB-UniRule"/>
</dbReference>
<dbReference type="InterPro" id="IPR023057">
    <property type="entry name" value="GlnE"/>
</dbReference>
<feature type="region of interest" description="Adenylyl removase" evidence="7">
    <location>
        <begin position="1"/>
        <end position="465"/>
    </location>
</feature>
<keyword evidence="5 7" id="KW-0460">Magnesium</keyword>
<name>A0A2S5KJA0_9PROT</name>
<dbReference type="SUPFAM" id="SSF81593">
    <property type="entry name" value="Nucleotidyltransferase substrate binding subunit/domain"/>
    <property type="match status" value="2"/>
</dbReference>
<keyword evidence="3 7" id="KW-0547">Nucleotide-binding</keyword>
<dbReference type="GO" id="GO:0000820">
    <property type="term" value="P:regulation of glutamine family amino acid metabolic process"/>
    <property type="evidence" value="ECO:0007669"/>
    <property type="project" value="UniProtKB-UniRule"/>
</dbReference>
<accession>A0A2S5KJA0</accession>
<evidence type="ECO:0000313" key="10">
    <source>
        <dbReference type="EMBL" id="PPC74446.1"/>
    </source>
</evidence>
<dbReference type="EC" id="2.7.7.89" evidence="7"/>
<dbReference type="Pfam" id="PF03710">
    <property type="entry name" value="GlnE"/>
    <property type="match status" value="2"/>
</dbReference>
<dbReference type="AlphaFoldDB" id="A0A2S5KJA0"/>
<feature type="domain" description="PII-uridylyltransferase/Glutamine-synthetase adenylyltransferase" evidence="9">
    <location>
        <begin position="872"/>
        <end position="949"/>
    </location>
</feature>
<evidence type="ECO:0000256" key="2">
    <source>
        <dbReference type="ARBA" id="ARBA00022695"/>
    </source>
</evidence>
<dbReference type="Gene3D" id="3.30.460.10">
    <property type="entry name" value="Beta Polymerase, domain 2"/>
    <property type="match status" value="2"/>
</dbReference>
<dbReference type="Proteomes" id="UP000238196">
    <property type="component" value="Unassembled WGS sequence"/>
</dbReference>
<dbReference type="GO" id="GO:0047388">
    <property type="term" value="F:[glutamine synthetase]-adenylyl-L-tyrosine phosphorylase activity"/>
    <property type="evidence" value="ECO:0007669"/>
    <property type="project" value="UniProtKB-EC"/>
</dbReference>
<dbReference type="GO" id="GO:0016874">
    <property type="term" value="F:ligase activity"/>
    <property type="evidence" value="ECO:0007669"/>
    <property type="project" value="UniProtKB-KW"/>
</dbReference>
<feature type="region of interest" description="Adenylyl transferase" evidence="7">
    <location>
        <begin position="473"/>
        <end position="977"/>
    </location>
</feature>
<keyword evidence="10" id="KW-0436">Ligase</keyword>
<comment type="catalytic activity">
    <reaction evidence="7">
        <text>[glutamine synthetase]-O(4)-(5'-adenylyl)-L-tyrosine + phosphate = [glutamine synthetase]-L-tyrosine + ADP</text>
        <dbReference type="Rhea" id="RHEA:43716"/>
        <dbReference type="Rhea" id="RHEA-COMP:10660"/>
        <dbReference type="Rhea" id="RHEA-COMP:10661"/>
        <dbReference type="ChEBI" id="CHEBI:43474"/>
        <dbReference type="ChEBI" id="CHEBI:46858"/>
        <dbReference type="ChEBI" id="CHEBI:83624"/>
        <dbReference type="ChEBI" id="CHEBI:456216"/>
        <dbReference type="EC" id="2.7.7.89"/>
    </reaction>
</comment>
<gene>
    <name evidence="7" type="primary">glnE</name>
    <name evidence="10" type="ORF">C4K68_26295</name>
</gene>
<evidence type="ECO:0000259" key="9">
    <source>
        <dbReference type="Pfam" id="PF08335"/>
    </source>
</evidence>
<evidence type="ECO:0000256" key="5">
    <source>
        <dbReference type="ARBA" id="ARBA00022842"/>
    </source>
</evidence>
<dbReference type="Pfam" id="PF08335">
    <property type="entry name" value="GlnD_UR_UTase"/>
    <property type="match status" value="2"/>
</dbReference>
<dbReference type="InterPro" id="IPR013546">
    <property type="entry name" value="PII_UdlTrfase/GS_AdlTrfase"/>
</dbReference>
<reference evidence="10 11" key="1">
    <citation type="submission" date="2018-02" db="EMBL/GenBank/DDBJ databases">
        <title>novel marine gammaproteobacteria from coastal saline agro ecosystem.</title>
        <authorList>
            <person name="Krishnan R."/>
            <person name="Ramesh Kumar N."/>
        </authorList>
    </citation>
    <scope>NUCLEOTIDE SEQUENCE [LARGE SCALE GENOMIC DNA]</scope>
    <source>
        <strain evidence="10 11">228</strain>
    </source>
</reference>
<keyword evidence="6 7" id="KW-0511">Multifunctional enzyme</keyword>
<evidence type="ECO:0000256" key="6">
    <source>
        <dbReference type="ARBA" id="ARBA00023268"/>
    </source>
</evidence>
<dbReference type="GO" id="GO:0005524">
    <property type="term" value="F:ATP binding"/>
    <property type="evidence" value="ECO:0007669"/>
    <property type="project" value="UniProtKB-UniRule"/>
</dbReference>
<dbReference type="SUPFAM" id="SSF81301">
    <property type="entry name" value="Nucleotidyltransferase"/>
    <property type="match status" value="2"/>
</dbReference>
<sequence>MGTLIPATRYSPPTTLLPAELAQLLQLQVAKLIESPFWTPAQCDQLQQASPADHPAWCQVALGSDYVVEQWRRHPDWLFCQLQGQTLTSVDIWGDELQALVLSAVDEQALQKNLRLFRHRAMTDIIWKDLNRIHSTQQTTAVLSLLADSCIQAAIDWHYPRLCERFGVPVGRESGKPQQLVVLGMGKLGAEELNLSSDIDLIFAFEEKGDTQGGKRELSNEEFFVKLGQKVIQALDQQTVDGFVFRVDMRLRPYGTAGTLAPSFLAMETYYQEQGRDWERYAMIKARVVAGDRQAGERLLDSLRPFVYRRYLDYSAFESLRSMKQMINREVRRKGVEHNVKLGRGGIREVEFIAQAFQLIRGGRDKRLQQRELLAILPLLPEAVGMPRAVVDLLTKAYLFLRDTEHAIQAQADQQTQLLPDDALLRQRLAWVMGCESWEAFSVLLESHRQQVRHHFDQVITDVEEDSSEADSGGEAWIGCWDAEEGDEVSTGWLQEQGFSAPERVFKAIAHLKLSKGYQVMQPMGRERLVALVPLLMPLVARQPEPEQTLERVLLLVEAVLRRTAYLLLLSENPQALEQLVRLCAASSWFAEHLSRYPVLLDELIDTRALYKPMDKQHLRDELNQLMLRIPEQDTEQLMETLRYFKHAQVLRTAAADITGVLPLMKVSDSLTWLAEVILERVLQMCWQALVDRHGRPRREDGEPCDPDFIIVGYGKLGGIELSYGSDLDLVFVHDASVNGETEGPDKPVANQVFFTRLGQKIIHSLTTFTPSGTLYEVDMRLRPSGASGLLVSSLKAFVSYQDNEAWTWEQQALVRARVVAGCPRLAHRFEQARVSCLARVRELPALRQDVLQMRQKMRDSLGSGTGGEEQAFHLKQDQGGIVDIEFLVQFMALAYAERYPELVQYSDNIRILDAAEQVALLSEQEAETLREAYKTYRAAGHRLTLQNQSGVVTDGQLDQLREAVSALWEKLVVADM</sequence>
<dbReference type="Gene3D" id="1.20.120.330">
    <property type="entry name" value="Nucleotidyltransferases domain 2"/>
    <property type="match status" value="2"/>
</dbReference>
<evidence type="ECO:0000256" key="7">
    <source>
        <dbReference type="HAMAP-Rule" id="MF_00802"/>
    </source>
</evidence>
<dbReference type="CDD" id="cd05401">
    <property type="entry name" value="NT_GlnE_GlnD_like"/>
    <property type="match status" value="2"/>
</dbReference>
<dbReference type="InterPro" id="IPR005190">
    <property type="entry name" value="GlnE_rpt_dom"/>
</dbReference>
<comment type="similarity">
    <text evidence="7">Belongs to the GlnE family.</text>
</comment>
<evidence type="ECO:0000256" key="3">
    <source>
        <dbReference type="ARBA" id="ARBA00022741"/>
    </source>
</evidence>
<dbReference type="Gene3D" id="1.20.120.1510">
    <property type="match status" value="1"/>
</dbReference>
<evidence type="ECO:0000259" key="8">
    <source>
        <dbReference type="Pfam" id="PF03710"/>
    </source>
</evidence>
<dbReference type="EMBL" id="PRLP01000148">
    <property type="protein sequence ID" value="PPC74446.1"/>
    <property type="molecule type" value="Genomic_DNA"/>
</dbReference>
<dbReference type="GO" id="GO:0000287">
    <property type="term" value="F:magnesium ion binding"/>
    <property type="evidence" value="ECO:0007669"/>
    <property type="project" value="UniProtKB-UniRule"/>
</dbReference>
<feature type="domain" description="PII-uridylyltransferase/Glutamine-synthetase adenylyltransferase" evidence="9">
    <location>
        <begin position="321"/>
        <end position="460"/>
    </location>
</feature>
<proteinExistence type="inferred from homology"/>
<dbReference type="PANTHER" id="PTHR30621:SF0">
    <property type="entry name" value="BIFUNCTIONAL GLUTAMINE SYNTHETASE ADENYLYLTRANSFERASE_ADENYLYL-REMOVING ENZYME"/>
    <property type="match status" value="1"/>
</dbReference>
<organism evidence="10 11">
    <name type="scientific">Proteobacteria bacterium 228</name>
    <dbReference type="NCBI Taxonomy" id="2083153"/>
    <lineage>
        <taxon>Bacteria</taxon>
        <taxon>Pseudomonadati</taxon>
        <taxon>Pseudomonadota</taxon>
    </lineage>
</organism>
<feature type="domain" description="Glutamate-ammonia ligase adenylyltransferase repeated" evidence="8">
    <location>
        <begin position="60"/>
        <end position="300"/>
    </location>
</feature>
<evidence type="ECO:0000256" key="4">
    <source>
        <dbReference type="ARBA" id="ARBA00022840"/>
    </source>
</evidence>
<dbReference type="HAMAP" id="MF_00802">
    <property type="entry name" value="GlnE"/>
    <property type="match status" value="1"/>
</dbReference>
<comment type="cofactor">
    <cofactor evidence="7">
        <name>Mg(2+)</name>
        <dbReference type="ChEBI" id="CHEBI:18420"/>
    </cofactor>
</comment>
<dbReference type="OrthoDB" id="5287296at2"/>
<dbReference type="FunFam" id="3.30.460.10:FF:000009">
    <property type="entry name" value="Bifunctional glutamine synthetase adenylyltransferase/adenylyl-removing enzyme"/>
    <property type="match status" value="2"/>
</dbReference>
<dbReference type="Gene3D" id="1.10.4050.10">
    <property type="entry name" value="Glutamine synthase adenylyltransferase GlnE"/>
    <property type="match status" value="1"/>
</dbReference>
<comment type="catalytic activity">
    <reaction evidence="7">
        <text>[glutamine synthetase]-L-tyrosine + ATP = [glutamine synthetase]-O(4)-(5'-adenylyl)-L-tyrosine + diphosphate</text>
        <dbReference type="Rhea" id="RHEA:18589"/>
        <dbReference type="Rhea" id="RHEA-COMP:10660"/>
        <dbReference type="Rhea" id="RHEA-COMP:10661"/>
        <dbReference type="ChEBI" id="CHEBI:30616"/>
        <dbReference type="ChEBI" id="CHEBI:33019"/>
        <dbReference type="ChEBI" id="CHEBI:46858"/>
        <dbReference type="ChEBI" id="CHEBI:83624"/>
        <dbReference type="EC" id="2.7.7.42"/>
    </reaction>
</comment>
<feature type="domain" description="Glutamate-ammonia ligase adenylyltransferase repeated" evidence="8">
    <location>
        <begin position="577"/>
        <end position="832"/>
    </location>
</feature>
<keyword evidence="2 7" id="KW-0548">Nucleotidyltransferase</keyword>
<dbReference type="InterPro" id="IPR043519">
    <property type="entry name" value="NT_sf"/>
</dbReference>
<comment type="function">
    <text evidence="7">Involved in the regulation of glutamine synthetase GlnA, a key enzyme in the process to assimilate ammonia. When cellular nitrogen levels are high, the C-terminal adenylyl transferase (AT) inactivates GlnA by covalent transfer of an adenylyl group from ATP to specific tyrosine residue of GlnA, thus reducing its activity. Conversely, when nitrogen levels are low, the N-terminal adenylyl removase (AR) activates GlnA by removing the adenylyl group by phosphorolysis, increasing its activity. The regulatory region of GlnE binds the signal transduction protein PII (GlnB) which indicates the nitrogen status of the cell.</text>
</comment>
<keyword evidence="1 7" id="KW-0808">Transferase</keyword>
<evidence type="ECO:0000313" key="11">
    <source>
        <dbReference type="Proteomes" id="UP000238196"/>
    </source>
</evidence>
<dbReference type="PANTHER" id="PTHR30621">
    <property type="entry name" value="GLUTAMINE SYNTHETASE ADENYLYLTRANSFERASE"/>
    <property type="match status" value="1"/>
</dbReference>
<comment type="caution">
    <text evidence="10">The sequence shown here is derived from an EMBL/GenBank/DDBJ whole genome shotgun (WGS) entry which is preliminary data.</text>
</comment>
<dbReference type="FunFam" id="1.20.120.330:FF:000005">
    <property type="entry name" value="Bifunctional glutamine synthetase adenylyltransferase/adenylyl-removing enzyme"/>
    <property type="match status" value="1"/>
</dbReference>
<dbReference type="EC" id="2.7.7.42" evidence="7"/>
<keyword evidence="4 7" id="KW-0067">ATP-binding</keyword>